<dbReference type="InterPro" id="IPR000594">
    <property type="entry name" value="ThiF_NAD_FAD-bd"/>
</dbReference>
<dbReference type="SUPFAM" id="SSF69572">
    <property type="entry name" value="Activating enzymes of the ubiquitin-like proteins"/>
    <property type="match status" value="1"/>
</dbReference>
<dbReference type="PANTHER" id="PTHR44086">
    <property type="entry name" value="THIOSULFATE SULFURTRANSFERASE RDL2, MITOCHONDRIAL-RELATED"/>
    <property type="match status" value="1"/>
</dbReference>
<sequence>MSFPALVEPAAALPDGEAARQAHQLILGGFGSTGQRRLAAGRVLVVGADEVGGLVAAHLADSGVGVIGVVDAAPPQPWDDHLGIPDGGCATRAEAWVTALRRTRPALRAEVVPGRFDLASAESMVDSYHLVVCAGEDAARCQLVDDVCARAGIPFVWGELDGGRARLSVFWDGQGPGFRDLHHERPGAYFRGMSGTLRLWGGWLAAAMSMEVVKLLTGTGEPLVGRVMTYDATLGECSVRPYERRPGVDRPAELTAAEPFFGLLSPAAAEAARGGTISVLALRDLVAGGEKFALVDVREPEEYDYVHLPGSTLIPKGEFFSGDATERLPRDRRVVLICRSGIRSAEVLALVHRSGLPDAVHVGGGILAWAHQLDPSMPVY</sequence>
<protein>
    <submittedName>
        <fullName evidence="2">ThiF family adenylyltransferase</fullName>
    </submittedName>
</protein>
<keyword evidence="2" id="KW-0808">Transferase</keyword>
<dbReference type="CDD" id="cd00158">
    <property type="entry name" value="RHOD"/>
    <property type="match status" value="1"/>
</dbReference>
<dbReference type="SMART" id="SM00450">
    <property type="entry name" value="RHOD"/>
    <property type="match status" value="1"/>
</dbReference>
<comment type="caution">
    <text evidence="2">The sequence shown here is derived from an EMBL/GenBank/DDBJ whole genome shotgun (WGS) entry which is preliminary data.</text>
</comment>
<accession>A0ABS3V286</accession>
<dbReference type="PANTHER" id="PTHR44086:SF10">
    <property type="entry name" value="THIOSULFATE SULFURTRANSFERASE_RHODANESE-LIKE DOMAIN-CONTAINING PROTEIN 3"/>
    <property type="match status" value="1"/>
</dbReference>
<evidence type="ECO:0000259" key="1">
    <source>
        <dbReference type="PROSITE" id="PS50206"/>
    </source>
</evidence>
<feature type="domain" description="Rhodanese" evidence="1">
    <location>
        <begin position="288"/>
        <end position="378"/>
    </location>
</feature>
<evidence type="ECO:0000313" key="3">
    <source>
        <dbReference type="Proteomes" id="UP000671399"/>
    </source>
</evidence>
<dbReference type="Pfam" id="PF00581">
    <property type="entry name" value="Rhodanese"/>
    <property type="match status" value="1"/>
</dbReference>
<evidence type="ECO:0000313" key="2">
    <source>
        <dbReference type="EMBL" id="MBO4159733.1"/>
    </source>
</evidence>
<dbReference type="PROSITE" id="PS50206">
    <property type="entry name" value="RHODANESE_3"/>
    <property type="match status" value="1"/>
</dbReference>
<name>A0ABS3V286_9ACTN</name>
<dbReference type="Pfam" id="PF00899">
    <property type="entry name" value="ThiF"/>
    <property type="match status" value="1"/>
</dbReference>
<dbReference type="Gene3D" id="3.40.250.10">
    <property type="entry name" value="Rhodanese-like domain"/>
    <property type="match status" value="1"/>
</dbReference>
<proteinExistence type="predicted"/>
<organism evidence="2 3">
    <name type="scientific">Micromonospora antibiotica</name>
    <dbReference type="NCBI Taxonomy" id="2807623"/>
    <lineage>
        <taxon>Bacteria</taxon>
        <taxon>Bacillati</taxon>
        <taxon>Actinomycetota</taxon>
        <taxon>Actinomycetes</taxon>
        <taxon>Micromonosporales</taxon>
        <taxon>Micromonosporaceae</taxon>
        <taxon>Micromonospora</taxon>
    </lineage>
</organism>
<dbReference type="EMBL" id="JAGFWR010000001">
    <property type="protein sequence ID" value="MBO4159733.1"/>
    <property type="molecule type" value="Genomic_DNA"/>
</dbReference>
<dbReference type="GO" id="GO:0016779">
    <property type="term" value="F:nucleotidyltransferase activity"/>
    <property type="evidence" value="ECO:0007669"/>
    <property type="project" value="UniProtKB-KW"/>
</dbReference>
<dbReference type="InterPro" id="IPR001763">
    <property type="entry name" value="Rhodanese-like_dom"/>
</dbReference>
<dbReference type="InterPro" id="IPR035985">
    <property type="entry name" value="Ubiquitin-activating_enz"/>
</dbReference>
<dbReference type="InterPro" id="IPR036873">
    <property type="entry name" value="Rhodanese-like_dom_sf"/>
</dbReference>
<gene>
    <name evidence="2" type="ORF">JQN83_02775</name>
</gene>
<reference evidence="2 3" key="1">
    <citation type="submission" date="2021-03" db="EMBL/GenBank/DDBJ databases">
        <authorList>
            <person name="Lee D.-H."/>
        </authorList>
    </citation>
    <scope>NUCLEOTIDE SEQUENCE [LARGE SCALE GENOMIC DNA]</scope>
    <source>
        <strain evidence="2 3">MMS20-R2-23</strain>
    </source>
</reference>
<dbReference type="Proteomes" id="UP000671399">
    <property type="component" value="Unassembled WGS sequence"/>
</dbReference>
<dbReference type="RefSeq" id="WP_208565405.1">
    <property type="nucleotide sequence ID" value="NZ_JAGFWR010000001.1"/>
</dbReference>
<keyword evidence="2" id="KW-0548">Nucleotidyltransferase</keyword>
<keyword evidence="3" id="KW-1185">Reference proteome</keyword>
<dbReference type="Gene3D" id="3.40.50.720">
    <property type="entry name" value="NAD(P)-binding Rossmann-like Domain"/>
    <property type="match status" value="1"/>
</dbReference>